<dbReference type="InterPro" id="IPR038727">
    <property type="entry name" value="NadR/Ttd14_AAA_dom"/>
</dbReference>
<evidence type="ECO:0000259" key="1">
    <source>
        <dbReference type="Pfam" id="PF13521"/>
    </source>
</evidence>
<dbReference type="InterPro" id="IPR027417">
    <property type="entry name" value="P-loop_NTPase"/>
</dbReference>
<evidence type="ECO:0000313" key="3">
    <source>
        <dbReference type="Proteomes" id="UP000722485"/>
    </source>
</evidence>
<dbReference type="Gene3D" id="3.40.50.300">
    <property type="entry name" value="P-loop containing nucleotide triphosphate hydrolases"/>
    <property type="match status" value="1"/>
</dbReference>
<evidence type="ECO:0000313" key="2">
    <source>
        <dbReference type="EMBL" id="KAF7546295.1"/>
    </source>
</evidence>
<dbReference type="EMBL" id="JAANBB010000219">
    <property type="protein sequence ID" value="KAF7546295.1"/>
    <property type="molecule type" value="Genomic_DNA"/>
</dbReference>
<gene>
    <name evidence="2" type="ORF">G7Z17_g8548</name>
</gene>
<dbReference type="SUPFAM" id="SSF52540">
    <property type="entry name" value="P-loop containing nucleoside triphosphate hydrolases"/>
    <property type="match status" value="1"/>
</dbReference>
<dbReference type="Proteomes" id="UP000722485">
    <property type="component" value="Unassembled WGS sequence"/>
</dbReference>
<proteinExistence type="predicted"/>
<feature type="domain" description="NadR/Ttd14 AAA" evidence="1">
    <location>
        <begin position="13"/>
        <end position="194"/>
    </location>
</feature>
<dbReference type="Pfam" id="PF13521">
    <property type="entry name" value="AAA_28"/>
    <property type="match status" value="1"/>
</dbReference>
<comment type="caution">
    <text evidence="2">The sequence shown here is derived from an EMBL/GenBank/DDBJ whole genome shotgun (WGS) entry which is preliminary data.</text>
</comment>
<dbReference type="OrthoDB" id="6118920at2759"/>
<protein>
    <recommendedName>
        <fullName evidence="1">NadR/Ttd14 AAA domain-containing protein</fullName>
    </recommendedName>
</protein>
<reference evidence="2" key="1">
    <citation type="submission" date="2020-03" db="EMBL/GenBank/DDBJ databases">
        <title>Draft Genome Sequence of Cylindrodendrum hubeiense.</title>
        <authorList>
            <person name="Buettner E."/>
            <person name="Kellner H."/>
        </authorList>
    </citation>
    <scope>NUCLEOTIDE SEQUENCE</scope>
    <source>
        <strain evidence="2">IHI 201604</strain>
    </source>
</reference>
<keyword evidence="3" id="KW-1185">Reference proteome</keyword>
<sequence length="222" mass="24719">MLKLINAMPPTNVYVVGAQCTGKTTLVNALECSFEPTPDVSPPAIVKEVARSVLKIHNFTALDITSSPDRCLALQNLILDAQRDAERHALQDDQWIISDRSGLDPIVYARRYIGHGAAEAMMASAAWRELRSRMSTSLIVVCEAGADWLVDDGVRLMPQDRDDWVDFHREFCQVLEQVGLHYEVIPCAIAGIDERTAFVWSRWRAAAQRDNHGPMLEANGCS</sequence>
<organism evidence="2 3">
    <name type="scientific">Cylindrodendrum hubeiense</name>
    <dbReference type="NCBI Taxonomy" id="595255"/>
    <lineage>
        <taxon>Eukaryota</taxon>
        <taxon>Fungi</taxon>
        <taxon>Dikarya</taxon>
        <taxon>Ascomycota</taxon>
        <taxon>Pezizomycotina</taxon>
        <taxon>Sordariomycetes</taxon>
        <taxon>Hypocreomycetidae</taxon>
        <taxon>Hypocreales</taxon>
        <taxon>Nectriaceae</taxon>
        <taxon>Cylindrodendrum</taxon>
    </lineage>
</organism>
<name>A0A9P5LEL2_9HYPO</name>
<accession>A0A9P5LEL2</accession>
<dbReference type="AlphaFoldDB" id="A0A9P5LEL2"/>